<dbReference type="Pfam" id="PF03372">
    <property type="entry name" value="Exo_endo_phos"/>
    <property type="match status" value="1"/>
</dbReference>
<comment type="similarity">
    <text evidence="1">Belongs to the neutral sphingomyelinase family.</text>
</comment>
<organism evidence="5 6">
    <name type="scientific">Paraglomus occultum</name>
    <dbReference type="NCBI Taxonomy" id="144539"/>
    <lineage>
        <taxon>Eukaryota</taxon>
        <taxon>Fungi</taxon>
        <taxon>Fungi incertae sedis</taxon>
        <taxon>Mucoromycota</taxon>
        <taxon>Glomeromycotina</taxon>
        <taxon>Glomeromycetes</taxon>
        <taxon>Paraglomerales</taxon>
        <taxon>Paraglomeraceae</taxon>
        <taxon>Paraglomus</taxon>
    </lineage>
</organism>
<dbReference type="PANTHER" id="PTHR16320:SF1">
    <property type="entry name" value="SPHINGOMYELINASE DDB_G0288017"/>
    <property type="match status" value="1"/>
</dbReference>
<dbReference type="EMBL" id="CAJVPJ010000442">
    <property type="protein sequence ID" value="CAG8525120.1"/>
    <property type="molecule type" value="Genomic_DNA"/>
</dbReference>
<dbReference type="InterPro" id="IPR017766">
    <property type="entry name" value="Sphingomyelinase/PLipase_C"/>
</dbReference>
<evidence type="ECO:0000313" key="6">
    <source>
        <dbReference type="Proteomes" id="UP000789572"/>
    </source>
</evidence>
<dbReference type="OrthoDB" id="40902at2759"/>
<dbReference type="GO" id="GO:0005576">
    <property type="term" value="C:extracellular region"/>
    <property type="evidence" value="ECO:0007669"/>
    <property type="project" value="InterPro"/>
</dbReference>
<evidence type="ECO:0000259" key="4">
    <source>
        <dbReference type="Pfam" id="PF03372"/>
    </source>
</evidence>
<feature type="domain" description="Endonuclease/exonuclease/phosphatase" evidence="4">
    <location>
        <begin position="68"/>
        <end position="223"/>
    </location>
</feature>
<reference evidence="5" key="1">
    <citation type="submission" date="2021-06" db="EMBL/GenBank/DDBJ databases">
        <authorList>
            <person name="Kallberg Y."/>
            <person name="Tangrot J."/>
            <person name="Rosling A."/>
        </authorList>
    </citation>
    <scope>NUCLEOTIDE SEQUENCE</scope>
    <source>
        <strain evidence="5">IA702</strain>
    </source>
</reference>
<dbReference type="AlphaFoldDB" id="A0A9N9AC43"/>
<dbReference type="Proteomes" id="UP000789572">
    <property type="component" value="Unassembled WGS sequence"/>
</dbReference>
<dbReference type="GO" id="GO:0004767">
    <property type="term" value="F:sphingomyelin phosphodiesterase activity"/>
    <property type="evidence" value="ECO:0007669"/>
    <property type="project" value="UniProtKB-EC"/>
</dbReference>
<dbReference type="CDD" id="cd09078">
    <property type="entry name" value="nSMase"/>
    <property type="match status" value="1"/>
</dbReference>
<dbReference type="GO" id="GO:0005737">
    <property type="term" value="C:cytoplasm"/>
    <property type="evidence" value="ECO:0007669"/>
    <property type="project" value="TreeGrafter"/>
</dbReference>
<sequence length="378" mass="42380">MAQERPQTPTSPTNIAAPILSPTITQTPLSSTNADNSTTKVKLLSLNIFLQPLMTNTPYKADRMNYFITNILPNYDIVCLQEMYGFGSGRRQKLINAAGENGFGYVLKSKNKLTRGMIDGGLLILSRFPITDSEEMIFGCQGDRFVPKGSLYAKIAVKPTCPIHLFVTQLQSSCDPHPSLSDTNVRIRFQQVHQLRQFVDRCKAIYEFKPNEMVMVVGDLNVDGRRTDEDDDGMSEKNSREYFLMQKILSGKGIPANYANPRFSIAGLRYSSSAQFSIRDVLKETYSEHPITYAGLANKNGSPQSRESVLKAKQRLGKQCSLDYIFVLESRDEAEKEEDDTVEIDIKNTKVEEFSTDGSFEFSQISGKCWSGFPASVF</sequence>
<keyword evidence="3" id="KW-0378">Hydrolase</keyword>
<name>A0A9N9AC43_9GLOM</name>
<evidence type="ECO:0000256" key="1">
    <source>
        <dbReference type="ARBA" id="ARBA00006335"/>
    </source>
</evidence>
<accession>A0A9N9AC43</accession>
<dbReference type="SUPFAM" id="SSF56219">
    <property type="entry name" value="DNase I-like"/>
    <property type="match status" value="1"/>
</dbReference>
<evidence type="ECO:0000256" key="3">
    <source>
        <dbReference type="ARBA" id="ARBA00022801"/>
    </source>
</evidence>
<evidence type="ECO:0000313" key="5">
    <source>
        <dbReference type="EMBL" id="CAG8525120.1"/>
    </source>
</evidence>
<protein>
    <recommendedName>
        <fullName evidence="2">sphingomyelin phosphodiesterase</fullName>
        <ecNumber evidence="2">3.1.4.12</ecNumber>
    </recommendedName>
</protein>
<dbReference type="EC" id="3.1.4.12" evidence="2"/>
<keyword evidence="6" id="KW-1185">Reference proteome</keyword>
<gene>
    <name evidence="5" type="ORF">POCULU_LOCUS3776</name>
</gene>
<dbReference type="InterPro" id="IPR038772">
    <property type="entry name" value="Sph/SMPD2-like"/>
</dbReference>
<dbReference type="InterPro" id="IPR005135">
    <property type="entry name" value="Endo/exonuclease/phosphatase"/>
</dbReference>
<dbReference type="Gene3D" id="3.60.10.10">
    <property type="entry name" value="Endonuclease/exonuclease/phosphatase"/>
    <property type="match status" value="1"/>
</dbReference>
<comment type="caution">
    <text evidence="5">The sequence shown here is derived from an EMBL/GenBank/DDBJ whole genome shotgun (WGS) entry which is preliminary data.</text>
</comment>
<dbReference type="PANTHER" id="PTHR16320">
    <property type="entry name" value="SPHINGOMYELINASE FAMILY MEMBER"/>
    <property type="match status" value="1"/>
</dbReference>
<dbReference type="InterPro" id="IPR036691">
    <property type="entry name" value="Endo/exonu/phosph_ase_sf"/>
</dbReference>
<proteinExistence type="inferred from homology"/>
<evidence type="ECO:0000256" key="2">
    <source>
        <dbReference type="ARBA" id="ARBA00012369"/>
    </source>
</evidence>